<dbReference type="PANTHER" id="PTHR42742">
    <property type="entry name" value="TRANSCRIPTIONAL REPRESSOR MPRA"/>
    <property type="match status" value="1"/>
</dbReference>
<dbReference type="Pfam" id="PF00480">
    <property type="entry name" value="ROK"/>
    <property type="match status" value="1"/>
</dbReference>
<sequence length="296" mass="31220">MALGALEAGGTKMVCSIGDEHGRLWTRETFPTTTPAETIPLLIDFFRRHPVEALGIGSFGPLDLRPDSPTYGYITSTPKLAWVQCPLLPTLAEALGVPVGLDTDVNAAALAEHALGAARGLSGCLYITVGTGIGGGLVVEGRMVHGLLHPELGHIWLRPHPDDPAPHGFCPYHDGCLEGMASGPALQKRWGRPACELEASHPAWTLEAHYLAQMCMTAIVAFSPEKIILGGGVMQQAHLFPRIRAEVRRMLGGYVRHRAVEADIDQYIVPPGLGADSGATGALLLAARAAGGNSPG</sequence>
<dbReference type="InterPro" id="IPR051804">
    <property type="entry name" value="Carb_Metab_Reg_Kinase/Isom"/>
</dbReference>
<comment type="similarity">
    <text evidence="2">Belongs to the ROK (NagC/XylR) family.</text>
</comment>
<dbReference type="SUPFAM" id="SSF53067">
    <property type="entry name" value="Actin-like ATPase domain"/>
    <property type="match status" value="1"/>
</dbReference>
<keyword evidence="7" id="KW-0862">Zinc</keyword>
<name>A0A9D0YV39_9FIRM</name>
<proteinExistence type="inferred from homology"/>
<organism evidence="13 14">
    <name type="scientific">Candidatus Avichristensenella intestinipullorum</name>
    <dbReference type="NCBI Taxonomy" id="2840693"/>
    <lineage>
        <taxon>Bacteria</taxon>
        <taxon>Bacillati</taxon>
        <taxon>Bacillota</taxon>
        <taxon>Clostridia</taxon>
        <taxon>Candidatus Avichristensenella</taxon>
    </lineage>
</organism>
<keyword evidence="5" id="KW-0547">Nucleotide-binding</keyword>
<dbReference type="EMBL" id="DVFI01000049">
    <property type="protein sequence ID" value="HIQ62624.1"/>
    <property type="molecule type" value="Genomic_DNA"/>
</dbReference>
<accession>A0A9D0YV39</accession>
<dbReference type="PROSITE" id="PS01125">
    <property type="entry name" value="ROK"/>
    <property type="match status" value="1"/>
</dbReference>
<keyword evidence="8" id="KW-0067">ATP-binding</keyword>
<dbReference type="InterPro" id="IPR000600">
    <property type="entry name" value="ROK"/>
</dbReference>
<dbReference type="GO" id="GO:0005524">
    <property type="term" value="F:ATP binding"/>
    <property type="evidence" value="ECO:0007669"/>
    <property type="project" value="UniProtKB-KW"/>
</dbReference>
<gene>
    <name evidence="13" type="ORF">IAA66_03440</name>
</gene>
<keyword evidence="10" id="KW-0119">Carbohydrate metabolism</keyword>
<evidence type="ECO:0000256" key="9">
    <source>
        <dbReference type="ARBA" id="ARBA00022842"/>
    </source>
</evidence>
<reference evidence="13" key="1">
    <citation type="submission" date="2020-10" db="EMBL/GenBank/DDBJ databases">
        <authorList>
            <person name="Gilroy R."/>
        </authorList>
    </citation>
    <scope>NUCLEOTIDE SEQUENCE</scope>
    <source>
        <strain evidence="13">ChiHile30-977</strain>
    </source>
</reference>
<dbReference type="GO" id="GO:0046872">
    <property type="term" value="F:metal ion binding"/>
    <property type="evidence" value="ECO:0007669"/>
    <property type="project" value="UniProtKB-KW"/>
</dbReference>
<dbReference type="InterPro" id="IPR049874">
    <property type="entry name" value="ROK_cs"/>
</dbReference>
<evidence type="ECO:0000256" key="8">
    <source>
        <dbReference type="ARBA" id="ARBA00022840"/>
    </source>
</evidence>
<evidence type="ECO:0000256" key="11">
    <source>
        <dbReference type="ARBA" id="ARBA00038887"/>
    </source>
</evidence>
<evidence type="ECO:0000256" key="1">
    <source>
        <dbReference type="ARBA" id="ARBA00001946"/>
    </source>
</evidence>
<evidence type="ECO:0000256" key="5">
    <source>
        <dbReference type="ARBA" id="ARBA00022741"/>
    </source>
</evidence>
<evidence type="ECO:0000313" key="13">
    <source>
        <dbReference type="EMBL" id="HIQ62624.1"/>
    </source>
</evidence>
<dbReference type="FunFam" id="3.30.420.40:FF:000153">
    <property type="entry name" value="Putative fructokinase"/>
    <property type="match status" value="1"/>
</dbReference>
<evidence type="ECO:0000256" key="6">
    <source>
        <dbReference type="ARBA" id="ARBA00022777"/>
    </source>
</evidence>
<keyword evidence="6" id="KW-0418">Kinase</keyword>
<evidence type="ECO:0000256" key="7">
    <source>
        <dbReference type="ARBA" id="ARBA00022833"/>
    </source>
</evidence>
<dbReference type="EC" id="2.7.1.4" evidence="11"/>
<evidence type="ECO:0000256" key="4">
    <source>
        <dbReference type="ARBA" id="ARBA00022723"/>
    </source>
</evidence>
<keyword evidence="9" id="KW-0460">Magnesium</keyword>
<dbReference type="InterPro" id="IPR043129">
    <property type="entry name" value="ATPase_NBD"/>
</dbReference>
<comment type="caution">
    <text evidence="13">The sequence shown here is derived from an EMBL/GenBank/DDBJ whole genome shotgun (WGS) entry which is preliminary data.</text>
</comment>
<protein>
    <recommendedName>
        <fullName evidence="11">fructokinase</fullName>
        <ecNumber evidence="11">2.7.1.4</ecNumber>
    </recommendedName>
</protein>
<dbReference type="GO" id="GO:0008865">
    <property type="term" value="F:fructokinase activity"/>
    <property type="evidence" value="ECO:0007669"/>
    <property type="project" value="UniProtKB-EC"/>
</dbReference>
<dbReference type="Gene3D" id="3.30.420.40">
    <property type="match status" value="2"/>
</dbReference>
<evidence type="ECO:0000256" key="12">
    <source>
        <dbReference type="ARBA" id="ARBA00048451"/>
    </source>
</evidence>
<dbReference type="PANTHER" id="PTHR42742:SF3">
    <property type="entry name" value="FRUCTOKINASE"/>
    <property type="match status" value="1"/>
</dbReference>
<reference evidence="13" key="2">
    <citation type="journal article" date="2021" name="PeerJ">
        <title>Extensive microbial diversity within the chicken gut microbiome revealed by metagenomics and culture.</title>
        <authorList>
            <person name="Gilroy R."/>
            <person name="Ravi A."/>
            <person name="Getino M."/>
            <person name="Pursley I."/>
            <person name="Horton D.L."/>
            <person name="Alikhan N.F."/>
            <person name="Baker D."/>
            <person name="Gharbi K."/>
            <person name="Hall N."/>
            <person name="Watson M."/>
            <person name="Adriaenssens E.M."/>
            <person name="Foster-Nyarko E."/>
            <person name="Jarju S."/>
            <person name="Secka A."/>
            <person name="Antonio M."/>
            <person name="Oren A."/>
            <person name="Chaudhuri R.R."/>
            <person name="La Ragione R."/>
            <person name="Hildebrand F."/>
            <person name="Pallen M.J."/>
        </authorList>
    </citation>
    <scope>NUCLEOTIDE SEQUENCE</scope>
    <source>
        <strain evidence="13">ChiHile30-977</strain>
    </source>
</reference>
<dbReference type="FunFam" id="3.30.420.40:FF:000136">
    <property type="entry name" value="Putative fructokinase"/>
    <property type="match status" value="1"/>
</dbReference>
<evidence type="ECO:0000256" key="10">
    <source>
        <dbReference type="ARBA" id="ARBA00023277"/>
    </source>
</evidence>
<dbReference type="Proteomes" id="UP000886819">
    <property type="component" value="Unassembled WGS sequence"/>
</dbReference>
<dbReference type="AlphaFoldDB" id="A0A9D0YV39"/>
<keyword evidence="3" id="KW-0808">Transferase</keyword>
<comment type="catalytic activity">
    <reaction evidence="12">
        <text>D-fructose + ATP = D-fructose 6-phosphate + ADP + H(+)</text>
        <dbReference type="Rhea" id="RHEA:16125"/>
        <dbReference type="ChEBI" id="CHEBI:15378"/>
        <dbReference type="ChEBI" id="CHEBI:30616"/>
        <dbReference type="ChEBI" id="CHEBI:37721"/>
        <dbReference type="ChEBI" id="CHEBI:61527"/>
        <dbReference type="ChEBI" id="CHEBI:456216"/>
        <dbReference type="EC" id="2.7.1.4"/>
    </reaction>
</comment>
<keyword evidence="4" id="KW-0479">Metal-binding</keyword>
<dbReference type="CDD" id="cd24067">
    <property type="entry name" value="ASKHA_NBD_ROK_BsFRK-like"/>
    <property type="match status" value="1"/>
</dbReference>
<evidence type="ECO:0000256" key="3">
    <source>
        <dbReference type="ARBA" id="ARBA00022679"/>
    </source>
</evidence>
<evidence type="ECO:0000313" key="14">
    <source>
        <dbReference type="Proteomes" id="UP000886819"/>
    </source>
</evidence>
<comment type="cofactor">
    <cofactor evidence="1">
        <name>Mg(2+)</name>
        <dbReference type="ChEBI" id="CHEBI:18420"/>
    </cofactor>
</comment>
<evidence type="ECO:0000256" key="2">
    <source>
        <dbReference type="ARBA" id="ARBA00006479"/>
    </source>
</evidence>